<dbReference type="RefSeq" id="WP_030530024.1">
    <property type="nucleotide sequence ID" value="NZ_JOIJ01000001.1"/>
</dbReference>
<comment type="caution">
    <text evidence="3">The sequence shown here is derived from an EMBL/GenBank/DDBJ whole genome shotgun (WGS) entry which is preliminary data.</text>
</comment>
<feature type="compositionally biased region" description="Gly residues" evidence="1">
    <location>
        <begin position="89"/>
        <end position="99"/>
    </location>
</feature>
<reference evidence="3 4" key="1">
    <citation type="submission" date="2019-07" db="EMBL/GenBank/DDBJ databases">
        <title>R&amp;d 2014.</title>
        <authorList>
            <person name="Klenk H.-P."/>
        </authorList>
    </citation>
    <scope>NUCLEOTIDE SEQUENCE [LARGE SCALE GENOMIC DNA]</scope>
    <source>
        <strain evidence="3 4">DSM 43194</strain>
    </source>
</reference>
<dbReference type="Pfam" id="PF14016">
    <property type="entry name" value="DUF4232"/>
    <property type="match status" value="1"/>
</dbReference>
<evidence type="ECO:0000256" key="1">
    <source>
        <dbReference type="SAM" id="MobiDB-lite"/>
    </source>
</evidence>
<proteinExistence type="predicted"/>
<feature type="region of interest" description="Disordered" evidence="1">
    <location>
        <begin position="29"/>
        <end position="101"/>
    </location>
</feature>
<evidence type="ECO:0000313" key="4">
    <source>
        <dbReference type="Proteomes" id="UP000317303"/>
    </source>
</evidence>
<dbReference type="AlphaFoldDB" id="A0A660CE79"/>
<name>A0A660CE79_9PSEU</name>
<gene>
    <name evidence="3" type="ORF">JD82_03758</name>
</gene>
<organism evidence="3 4">
    <name type="scientific">Prauserella rugosa</name>
    <dbReference type="NCBI Taxonomy" id="43354"/>
    <lineage>
        <taxon>Bacteria</taxon>
        <taxon>Bacillati</taxon>
        <taxon>Actinomycetota</taxon>
        <taxon>Actinomycetes</taxon>
        <taxon>Pseudonocardiales</taxon>
        <taxon>Pseudonocardiaceae</taxon>
        <taxon>Prauserella</taxon>
    </lineage>
</organism>
<feature type="domain" description="DUF4232" evidence="2">
    <location>
        <begin position="104"/>
        <end position="237"/>
    </location>
</feature>
<accession>A0A660CE79</accession>
<evidence type="ECO:0000313" key="3">
    <source>
        <dbReference type="EMBL" id="TWH21888.1"/>
    </source>
</evidence>
<dbReference type="Proteomes" id="UP000317303">
    <property type="component" value="Unassembled WGS sequence"/>
</dbReference>
<evidence type="ECO:0000259" key="2">
    <source>
        <dbReference type="Pfam" id="PF14016"/>
    </source>
</evidence>
<dbReference type="InterPro" id="IPR025326">
    <property type="entry name" value="DUF4232"/>
</dbReference>
<sequence>MNKIGETASRTSIAVAGTAILAMILTGCGDASSGAAQNDPDADPATTSAPSQQSGQQSEQSESGNAPGKGDGAGDAPKQAVPAPQQSEGGSGSGSGGAGKTDLCRAADLELSLGRGEGTAGTQYRPLRFTNVSDSACVLHGFPGVSYVAGDDGHQVGPAAYRTGGKGEPVTVQPGQVAHAPVGFVRVQNYDPADCKPTPVRGLRVYPPQETNSMFVPAEGTGCAANPEGQQLTVATIQPGR</sequence>
<protein>
    <submittedName>
        <fullName evidence="3">Uncharacterized protein DUF4232</fullName>
    </submittedName>
</protein>
<dbReference type="EMBL" id="VLJV01000001">
    <property type="protein sequence ID" value="TWH21888.1"/>
    <property type="molecule type" value="Genomic_DNA"/>
</dbReference>
<keyword evidence="4" id="KW-1185">Reference proteome</keyword>
<feature type="compositionally biased region" description="Low complexity" evidence="1">
    <location>
        <begin position="51"/>
        <end position="66"/>
    </location>
</feature>
<dbReference type="PROSITE" id="PS51257">
    <property type="entry name" value="PROKAR_LIPOPROTEIN"/>
    <property type="match status" value="1"/>
</dbReference>